<dbReference type="AlphaFoldDB" id="A0A4C1VDE6"/>
<name>A0A4C1VDE6_EUMVA</name>
<organism evidence="2 3">
    <name type="scientific">Eumeta variegata</name>
    <name type="common">Bagworm moth</name>
    <name type="synonym">Eumeta japonica</name>
    <dbReference type="NCBI Taxonomy" id="151549"/>
    <lineage>
        <taxon>Eukaryota</taxon>
        <taxon>Metazoa</taxon>
        <taxon>Ecdysozoa</taxon>
        <taxon>Arthropoda</taxon>
        <taxon>Hexapoda</taxon>
        <taxon>Insecta</taxon>
        <taxon>Pterygota</taxon>
        <taxon>Neoptera</taxon>
        <taxon>Endopterygota</taxon>
        <taxon>Lepidoptera</taxon>
        <taxon>Glossata</taxon>
        <taxon>Ditrysia</taxon>
        <taxon>Tineoidea</taxon>
        <taxon>Psychidae</taxon>
        <taxon>Oiketicinae</taxon>
        <taxon>Eumeta</taxon>
    </lineage>
</organism>
<evidence type="ECO:0000313" key="2">
    <source>
        <dbReference type="EMBL" id="GBP37158.1"/>
    </source>
</evidence>
<keyword evidence="3" id="KW-1185">Reference proteome</keyword>
<feature type="compositionally biased region" description="Polar residues" evidence="1">
    <location>
        <begin position="11"/>
        <end position="20"/>
    </location>
</feature>
<reference evidence="2 3" key="1">
    <citation type="journal article" date="2019" name="Commun. Biol.">
        <title>The bagworm genome reveals a unique fibroin gene that provides high tensile strength.</title>
        <authorList>
            <person name="Kono N."/>
            <person name="Nakamura H."/>
            <person name="Ohtoshi R."/>
            <person name="Tomita M."/>
            <person name="Numata K."/>
            <person name="Arakawa K."/>
        </authorList>
    </citation>
    <scope>NUCLEOTIDE SEQUENCE [LARGE SCALE GENOMIC DNA]</scope>
</reference>
<accession>A0A4C1VDE6</accession>
<sequence length="119" mass="13292">MIRIRSAYSPPKQNKANYSPSARGGGYKFRKRFFLSELSKAVIKAMPHKTSLPIRASARTSLAIHNVSYIRPYLGGLGRHFAGALPVNINPPLFRTSRPAGAGKPRRRTRKICMKIKNT</sequence>
<evidence type="ECO:0000313" key="3">
    <source>
        <dbReference type="Proteomes" id="UP000299102"/>
    </source>
</evidence>
<feature type="region of interest" description="Disordered" evidence="1">
    <location>
        <begin position="1"/>
        <end position="26"/>
    </location>
</feature>
<protein>
    <submittedName>
        <fullName evidence="2">Uncharacterized protein</fullName>
    </submittedName>
</protein>
<proteinExistence type="predicted"/>
<gene>
    <name evidence="2" type="ORF">EVAR_24290_1</name>
</gene>
<comment type="caution">
    <text evidence="2">The sequence shown here is derived from an EMBL/GenBank/DDBJ whole genome shotgun (WGS) entry which is preliminary data.</text>
</comment>
<evidence type="ECO:0000256" key="1">
    <source>
        <dbReference type="SAM" id="MobiDB-lite"/>
    </source>
</evidence>
<dbReference type="EMBL" id="BGZK01000329">
    <property type="protein sequence ID" value="GBP37158.1"/>
    <property type="molecule type" value="Genomic_DNA"/>
</dbReference>
<dbReference type="Proteomes" id="UP000299102">
    <property type="component" value="Unassembled WGS sequence"/>
</dbReference>